<name>A0A2S5GR13_9BURK</name>
<evidence type="ECO:0000313" key="2">
    <source>
        <dbReference type="Proteomes" id="UP000239990"/>
    </source>
</evidence>
<reference evidence="1 2" key="1">
    <citation type="submission" date="2018-02" db="EMBL/GenBank/DDBJ databases">
        <title>Draft Genome of Achromobacter spanius stain 6.</title>
        <authorList>
            <person name="Gunasekera T.S."/>
            <person name="Radwan O."/>
            <person name="Ruiz O.N."/>
        </authorList>
    </citation>
    <scope>NUCLEOTIDE SEQUENCE [LARGE SCALE GENOMIC DNA]</scope>
    <source>
        <strain evidence="1 2">6</strain>
    </source>
</reference>
<protein>
    <recommendedName>
        <fullName evidence="3">DUF2262 domain-containing protein</fullName>
    </recommendedName>
</protein>
<proteinExistence type="predicted"/>
<evidence type="ECO:0008006" key="3">
    <source>
        <dbReference type="Google" id="ProtNLM"/>
    </source>
</evidence>
<gene>
    <name evidence="1" type="ORF">C4E15_14900</name>
</gene>
<organism evidence="1 2">
    <name type="scientific">Achromobacter spanius</name>
    <dbReference type="NCBI Taxonomy" id="217203"/>
    <lineage>
        <taxon>Bacteria</taxon>
        <taxon>Pseudomonadati</taxon>
        <taxon>Pseudomonadota</taxon>
        <taxon>Betaproteobacteria</taxon>
        <taxon>Burkholderiales</taxon>
        <taxon>Alcaligenaceae</taxon>
        <taxon>Achromobacter</taxon>
    </lineage>
</organism>
<sequence>MPSIDPSLSSLTLNTSEDGLRYLQGNVDTPDINGGQVYVSVQVLADSRDNEAGMAAFTRIMADLGAWIAKATAYLEEVYRSDPEVLGCDASFQLPVGVPLVDGPEVIFHGEEDWSILFEEGVFPLCEPYGIMVNFQDGEVVDFTDLSGVEDE</sequence>
<dbReference type="Proteomes" id="UP000239990">
    <property type="component" value="Unassembled WGS sequence"/>
</dbReference>
<dbReference type="RefSeq" id="WP_104144060.1">
    <property type="nucleotide sequence ID" value="NZ_PREU01000006.1"/>
</dbReference>
<dbReference type="OrthoDB" id="8664245at2"/>
<accession>A0A2S5GR13</accession>
<evidence type="ECO:0000313" key="1">
    <source>
        <dbReference type="EMBL" id="PPA75386.1"/>
    </source>
</evidence>
<dbReference type="AlphaFoldDB" id="A0A2S5GR13"/>
<comment type="caution">
    <text evidence="1">The sequence shown here is derived from an EMBL/GenBank/DDBJ whole genome shotgun (WGS) entry which is preliminary data.</text>
</comment>
<dbReference type="EMBL" id="PREU01000006">
    <property type="protein sequence ID" value="PPA75386.1"/>
    <property type="molecule type" value="Genomic_DNA"/>
</dbReference>